<dbReference type="GO" id="GO:0051701">
    <property type="term" value="P:biological process involved in interaction with host"/>
    <property type="evidence" value="ECO:0007669"/>
    <property type="project" value="TreeGrafter"/>
</dbReference>
<comment type="pathway">
    <text evidence="1">Glycerolipid metabolism; triacylglycerol biosynthesis.</text>
</comment>
<evidence type="ECO:0000313" key="14">
    <source>
        <dbReference type="Proteomes" id="UP001150924"/>
    </source>
</evidence>
<dbReference type="GO" id="GO:0005886">
    <property type="term" value="C:plasma membrane"/>
    <property type="evidence" value="ECO:0007669"/>
    <property type="project" value="TreeGrafter"/>
</dbReference>
<comment type="catalytic activity">
    <reaction evidence="10">
        <text>an acyl-CoA + a 1,2-diacyl-sn-glycerol = a triacyl-sn-glycerol + CoA</text>
        <dbReference type="Rhea" id="RHEA:10868"/>
        <dbReference type="ChEBI" id="CHEBI:17815"/>
        <dbReference type="ChEBI" id="CHEBI:57287"/>
        <dbReference type="ChEBI" id="CHEBI:58342"/>
        <dbReference type="ChEBI" id="CHEBI:64615"/>
        <dbReference type="EC" id="2.3.1.20"/>
    </reaction>
</comment>
<reference evidence="13" key="1">
    <citation type="submission" date="2022-11" db="EMBL/GenBank/DDBJ databases">
        <title>Minimal conservation of predation-associated metabolite biosynthetic gene clusters underscores biosynthetic potential of Myxococcota including descriptions for ten novel species: Archangium lansinium sp. nov., Myxococcus landrumus sp. nov., Nannocystis bai.</title>
        <authorList>
            <person name="Ahearne A."/>
            <person name="Stevens C."/>
            <person name="Phillips K."/>
        </authorList>
    </citation>
    <scope>NUCLEOTIDE SEQUENCE</scope>
    <source>
        <strain evidence="13">Na p29</strain>
    </source>
</reference>
<dbReference type="GO" id="GO:0006071">
    <property type="term" value="P:glycerol metabolic process"/>
    <property type="evidence" value="ECO:0007669"/>
    <property type="project" value="UniProtKB-KW"/>
</dbReference>
<dbReference type="InterPro" id="IPR023213">
    <property type="entry name" value="CAT-like_dom_sf"/>
</dbReference>
<dbReference type="RefSeq" id="WP_267773436.1">
    <property type="nucleotide sequence ID" value="NZ_JAPNKE010000002.1"/>
</dbReference>
<dbReference type="InterPro" id="IPR004255">
    <property type="entry name" value="O-acyltransferase_WSD1_N"/>
</dbReference>
<dbReference type="Gene3D" id="3.30.559.10">
    <property type="entry name" value="Chloramphenicol acetyltransferase-like domain"/>
    <property type="match status" value="1"/>
</dbReference>
<dbReference type="GO" id="GO:0071731">
    <property type="term" value="P:response to nitric oxide"/>
    <property type="evidence" value="ECO:0007669"/>
    <property type="project" value="TreeGrafter"/>
</dbReference>
<keyword evidence="14" id="KW-1185">Reference proteome</keyword>
<dbReference type="PANTHER" id="PTHR31650:SF1">
    <property type="entry name" value="WAX ESTER SYNTHASE_DIACYLGLYCEROL ACYLTRANSFERASE 4-RELATED"/>
    <property type="match status" value="1"/>
</dbReference>
<evidence type="ECO:0000259" key="12">
    <source>
        <dbReference type="Pfam" id="PF06974"/>
    </source>
</evidence>
<dbReference type="NCBIfam" id="TIGR02946">
    <property type="entry name" value="acyl_WS_DGAT"/>
    <property type="match status" value="1"/>
</dbReference>
<evidence type="ECO:0000256" key="9">
    <source>
        <dbReference type="ARBA" id="ARBA00023315"/>
    </source>
</evidence>
<organism evidence="13 14">
    <name type="scientific">Nannocystis pusilla</name>
    <dbReference type="NCBI Taxonomy" id="889268"/>
    <lineage>
        <taxon>Bacteria</taxon>
        <taxon>Pseudomonadati</taxon>
        <taxon>Myxococcota</taxon>
        <taxon>Polyangia</taxon>
        <taxon>Nannocystales</taxon>
        <taxon>Nannocystaceae</taxon>
        <taxon>Nannocystis</taxon>
    </lineage>
</organism>
<keyword evidence="5" id="KW-0444">Lipid biosynthesis</keyword>
<comment type="pathway">
    <text evidence="2">Lipid metabolism.</text>
</comment>
<comment type="similarity">
    <text evidence="3">Belongs to the long-chain O-acyltransferase family.</text>
</comment>
<evidence type="ECO:0000313" key="13">
    <source>
        <dbReference type="EMBL" id="MCY1010473.1"/>
    </source>
</evidence>
<evidence type="ECO:0000256" key="7">
    <source>
        <dbReference type="ARBA" id="ARBA00022798"/>
    </source>
</evidence>
<sequence>MKLLNVVDTSWLFVESRATPMHIGTLSIFALPEGAHDEFVQQTVALLRDTRTFASPWNLKLNDGALVTSIPRWVEDDDIDMDYHFRHSALPKPGGERELGVLVSRLHSHQLDLNRPPWEVHLIEGLAGNRMALYTKMHHSIVDGGSGVRLLSRMYSTDPDARQMLPPWSIPPSREPRKAAARVLSPRALFEMARSGGKSGVALLRALRRWVESTRDEGSNLKVPFTARRSALNSRIKGSARRFATQQYDLGEIKALARAADCTLNDIVLYLCGTALRRFLKESDRLTDAPLTAGIPVDVRPADDEGVGNALSFMIASLGTDIDDPLVRLAAIKASTREGKELLQSLPRSALTPYMMMIMAPYMVQMMTGIGASTRPVFNIIISNVAGPRRPLYFNGARLAALYPVSLLTHGAALNITCLSYADTLNFGFTGCRDSLPHMQRLAVYTGEALAELAAVLRPA</sequence>
<dbReference type="Pfam" id="PF06974">
    <property type="entry name" value="WS_DGAT_C"/>
    <property type="match status" value="1"/>
</dbReference>
<gene>
    <name evidence="13" type="ORF">OV079_33885</name>
</gene>
<keyword evidence="6" id="KW-0808">Transferase</keyword>
<dbReference type="Proteomes" id="UP001150924">
    <property type="component" value="Unassembled WGS sequence"/>
</dbReference>
<keyword evidence="7" id="KW-0319">Glycerol metabolism</keyword>
<evidence type="ECO:0000256" key="8">
    <source>
        <dbReference type="ARBA" id="ARBA00023098"/>
    </source>
</evidence>
<evidence type="ECO:0000256" key="4">
    <source>
        <dbReference type="ARBA" id="ARBA00013244"/>
    </source>
</evidence>
<dbReference type="InterPro" id="IPR009721">
    <property type="entry name" value="O-acyltransferase_WSD1_C"/>
</dbReference>
<evidence type="ECO:0000259" key="11">
    <source>
        <dbReference type="Pfam" id="PF03007"/>
    </source>
</evidence>
<proteinExistence type="inferred from homology"/>
<feature type="domain" description="O-acyltransferase WSD1-like N-terminal" evidence="11">
    <location>
        <begin position="4"/>
        <end position="268"/>
    </location>
</feature>
<accession>A0A9X3F2X6</accession>
<dbReference type="EMBL" id="JAPNKE010000002">
    <property type="protein sequence ID" value="MCY1010473.1"/>
    <property type="molecule type" value="Genomic_DNA"/>
</dbReference>
<keyword evidence="9" id="KW-0012">Acyltransferase</keyword>
<feature type="domain" description="O-acyltransferase WSD1 C-terminal" evidence="12">
    <location>
        <begin position="308"/>
        <end position="453"/>
    </location>
</feature>
<keyword evidence="8" id="KW-0443">Lipid metabolism</keyword>
<protein>
    <recommendedName>
        <fullName evidence="4">diacylglycerol O-acyltransferase</fullName>
        <ecNumber evidence="4">2.3.1.20</ecNumber>
    </recommendedName>
</protein>
<dbReference type="GO" id="GO:0019432">
    <property type="term" value="P:triglyceride biosynthetic process"/>
    <property type="evidence" value="ECO:0007669"/>
    <property type="project" value="TreeGrafter"/>
</dbReference>
<dbReference type="SUPFAM" id="SSF52777">
    <property type="entry name" value="CoA-dependent acyltransferases"/>
    <property type="match status" value="2"/>
</dbReference>
<comment type="caution">
    <text evidence="13">The sequence shown here is derived from an EMBL/GenBank/DDBJ whole genome shotgun (WGS) entry which is preliminary data.</text>
</comment>
<dbReference type="AlphaFoldDB" id="A0A9X3F2X6"/>
<dbReference type="InterPro" id="IPR014292">
    <property type="entry name" value="Acyl_transf_WS/DGAT"/>
</dbReference>
<dbReference type="Pfam" id="PF03007">
    <property type="entry name" value="WS_DGAT_cat"/>
    <property type="match status" value="1"/>
</dbReference>
<dbReference type="GO" id="GO:0001666">
    <property type="term" value="P:response to hypoxia"/>
    <property type="evidence" value="ECO:0007669"/>
    <property type="project" value="TreeGrafter"/>
</dbReference>
<dbReference type="EC" id="2.3.1.20" evidence="4"/>
<evidence type="ECO:0000256" key="10">
    <source>
        <dbReference type="ARBA" id="ARBA00048109"/>
    </source>
</evidence>
<dbReference type="PANTHER" id="PTHR31650">
    <property type="entry name" value="O-ACYLTRANSFERASE (WSD1-LIKE) FAMILY PROTEIN"/>
    <property type="match status" value="1"/>
</dbReference>
<evidence type="ECO:0000256" key="2">
    <source>
        <dbReference type="ARBA" id="ARBA00005189"/>
    </source>
</evidence>
<evidence type="ECO:0000256" key="3">
    <source>
        <dbReference type="ARBA" id="ARBA00009587"/>
    </source>
</evidence>
<name>A0A9X3F2X6_9BACT</name>
<evidence type="ECO:0000256" key="6">
    <source>
        <dbReference type="ARBA" id="ARBA00022679"/>
    </source>
</evidence>
<evidence type="ECO:0000256" key="1">
    <source>
        <dbReference type="ARBA" id="ARBA00004771"/>
    </source>
</evidence>
<dbReference type="Gene3D" id="3.30.559.30">
    <property type="entry name" value="Nonribosomal peptide synthetase, condensation domain"/>
    <property type="match status" value="1"/>
</dbReference>
<dbReference type="GO" id="GO:0004144">
    <property type="term" value="F:diacylglycerol O-acyltransferase activity"/>
    <property type="evidence" value="ECO:0007669"/>
    <property type="project" value="UniProtKB-EC"/>
</dbReference>
<dbReference type="InterPro" id="IPR045034">
    <property type="entry name" value="O-acyltransferase_WSD1-like"/>
</dbReference>
<evidence type="ECO:0000256" key="5">
    <source>
        <dbReference type="ARBA" id="ARBA00022516"/>
    </source>
</evidence>